<organism evidence="1 2">
    <name type="scientific">Trichoplusia ni granulovirus LBIV-12</name>
    <dbReference type="NCBI Taxonomy" id="1916701"/>
    <lineage>
        <taxon>Viruses</taxon>
        <taxon>Viruses incertae sedis</taxon>
        <taxon>Naldaviricetes</taxon>
        <taxon>Lefavirales</taxon>
        <taxon>Baculoviridae</taxon>
        <taxon>Betabaculovirus</taxon>
        <taxon>Betabaculovirus trini</taxon>
    </lineage>
</organism>
<dbReference type="GeneID" id="37616957"/>
<name>A0A1D8QL95_GVTN</name>
<sequence length="277" mass="31494">MLSVVKNTNQEVALYNDVTYKIQRNVIDRMHQRTKVLQTNSNMLELKKQLNFTQSCMPITCIENEITRDDNGKLISKTINLQKRQGLMSTTYFNIGMRVEGGLINFYVVDRCQVKLCESAHGDFIIVEGDNYPAYINIYQGIMASTLLKTYLMINKTKVMTMGKDDLAKKTAVLQKFYVATVEDNEEIYATGELKEDQMLTITPMTMEKFDSLFTLGPMKKSTDAVEFVVASVIVGVNKGVSRDEVYMMDGSSDSNTSVYALNVDHKIFIYFENKCV</sequence>
<dbReference type="InterPro" id="IPR006871">
    <property type="entry name" value="ssDNA-bd_baculovirus"/>
</dbReference>
<dbReference type="Pfam" id="PF04786">
    <property type="entry name" value="Baculo_DNA_bind"/>
    <property type="match status" value="1"/>
</dbReference>
<keyword evidence="2" id="KW-1185">Reference proteome</keyword>
<evidence type="ECO:0000313" key="2">
    <source>
        <dbReference type="Proteomes" id="UP000232707"/>
    </source>
</evidence>
<dbReference type="EMBL" id="KU752557">
    <property type="protein sequence ID" value="AOW41421.1"/>
    <property type="molecule type" value="Genomic_DNA"/>
</dbReference>
<dbReference type="KEGG" id="vg:37616957"/>
<accession>A0A1D8QL95</accession>
<proteinExistence type="predicted"/>
<dbReference type="Proteomes" id="UP000232707">
    <property type="component" value="Segment"/>
</dbReference>
<reference evidence="1 2" key="1">
    <citation type="submission" date="2016-02" db="EMBL/GenBank/DDBJ databases">
        <title>Genome sequence of a new Betabaculovirus TnGV isolated from the cabagge looper Trichoplusia ni (Lepidoptera: Noctuidae).</title>
        <authorList>
            <person name="Del Rincon-Castro M.C."/>
            <person name="Bivian-Hernandez Mdl.A."/>
            <person name="Lopez-Tlacomulco J.J."/>
            <person name="Ibarra J.E."/>
        </authorList>
    </citation>
    <scope>NUCLEOTIDE SEQUENCE [LARGE SCALE GENOMIC DNA]</scope>
    <source>
        <strain evidence="1">LBIV-12</strain>
    </source>
</reference>
<dbReference type="RefSeq" id="YP_009506152.1">
    <property type="nucleotide sequence ID" value="NC_038375.1"/>
</dbReference>
<protein>
    <submittedName>
        <fullName evidence="1">Ssb</fullName>
    </submittedName>
</protein>
<evidence type="ECO:0000313" key="1">
    <source>
        <dbReference type="EMBL" id="AOW41421.1"/>
    </source>
</evidence>